<protein>
    <recommendedName>
        <fullName evidence="10">ABC transporter domain-containing protein</fullName>
    </recommendedName>
</protein>
<dbReference type="GO" id="GO:0140359">
    <property type="term" value="F:ABC-type transporter activity"/>
    <property type="evidence" value="ECO:0007669"/>
    <property type="project" value="InterPro"/>
</dbReference>
<dbReference type="SMART" id="SM00382">
    <property type="entry name" value="AAA"/>
    <property type="match status" value="2"/>
</dbReference>
<dbReference type="InterPro" id="IPR003593">
    <property type="entry name" value="AAA+_ATPase"/>
</dbReference>
<feature type="transmembrane region" description="Helical" evidence="9">
    <location>
        <begin position="561"/>
        <end position="583"/>
    </location>
</feature>
<evidence type="ECO:0000259" key="10">
    <source>
        <dbReference type="PROSITE" id="PS50893"/>
    </source>
</evidence>
<dbReference type="SUPFAM" id="SSF52540">
    <property type="entry name" value="P-loop containing nucleoside triphosphate hydrolases"/>
    <property type="match status" value="2"/>
</dbReference>
<feature type="transmembrane region" description="Helical" evidence="9">
    <location>
        <begin position="1018"/>
        <end position="1037"/>
    </location>
</feature>
<gene>
    <name evidence="11" type="ORF">ASPWEDRAFT_109538</name>
</gene>
<dbReference type="AlphaFoldDB" id="A0A1L9RMH2"/>
<keyword evidence="5" id="KW-0067">ATP-binding</keyword>
<dbReference type="GO" id="GO:0016887">
    <property type="term" value="F:ATP hydrolysis activity"/>
    <property type="evidence" value="ECO:0007669"/>
    <property type="project" value="InterPro"/>
</dbReference>
<evidence type="ECO:0000256" key="3">
    <source>
        <dbReference type="ARBA" id="ARBA00022692"/>
    </source>
</evidence>
<evidence type="ECO:0000256" key="5">
    <source>
        <dbReference type="ARBA" id="ARBA00022840"/>
    </source>
</evidence>
<dbReference type="Pfam" id="PF00005">
    <property type="entry name" value="ABC_tran"/>
    <property type="match status" value="2"/>
</dbReference>
<evidence type="ECO:0000256" key="6">
    <source>
        <dbReference type="ARBA" id="ARBA00022989"/>
    </source>
</evidence>
<dbReference type="GO" id="GO:0005524">
    <property type="term" value="F:ATP binding"/>
    <property type="evidence" value="ECO:0007669"/>
    <property type="project" value="UniProtKB-KW"/>
</dbReference>
<feature type="transmembrane region" description="Helical" evidence="9">
    <location>
        <begin position="437"/>
        <end position="460"/>
    </location>
</feature>
<dbReference type="Proteomes" id="UP000184383">
    <property type="component" value="Unassembled WGS sequence"/>
</dbReference>
<dbReference type="PANTHER" id="PTHR48041">
    <property type="entry name" value="ABC TRANSPORTER G FAMILY MEMBER 28"/>
    <property type="match status" value="1"/>
</dbReference>
<feature type="transmembrane region" description="Helical" evidence="9">
    <location>
        <begin position="933"/>
        <end position="954"/>
    </location>
</feature>
<feature type="region of interest" description="Disordered" evidence="8">
    <location>
        <begin position="591"/>
        <end position="612"/>
    </location>
</feature>
<name>A0A1L9RMH2_ASPWE</name>
<evidence type="ECO:0000313" key="11">
    <source>
        <dbReference type="EMBL" id="OJJ36083.1"/>
    </source>
</evidence>
<feature type="transmembrane region" description="Helical" evidence="9">
    <location>
        <begin position="322"/>
        <end position="343"/>
    </location>
</feature>
<feature type="transmembrane region" description="Helical" evidence="9">
    <location>
        <begin position="467"/>
        <end position="487"/>
    </location>
</feature>
<dbReference type="GeneID" id="63743939"/>
<feature type="domain" description="ABC transporter" evidence="10">
    <location>
        <begin position="620"/>
        <end position="873"/>
    </location>
</feature>
<feature type="transmembrane region" description="Helical" evidence="9">
    <location>
        <begin position="414"/>
        <end position="431"/>
    </location>
</feature>
<proteinExistence type="predicted"/>
<dbReference type="PANTHER" id="PTHR48041:SF119">
    <property type="entry name" value="ROA1P"/>
    <property type="match status" value="1"/>
</dbReference>
<evidence type="ECO:0000256" key="8">
    <source>
        <dbReference type="SAM" id="MobiDB-lite"/>
    </source>
</evidence>
<evidence type="ECO:0000256" key="7">
    <source>
        <dbReference type="ARBA" id="ARBA00023136"/>
    </source>
</evidence>
<feature type="transmembrane region" description="Helical" evidence="9">
    <location>
        <begin position="960"/>
        <end position="979"/>
    </location>
</feature>
<dbReference type="InterPro" id="IPR050352">
    <property type="entry name" value="ABCG_transporters"/>
</dbReference>
<reference evidence="12" key="1">
    <citation type="journal article" date="2017" name="Genome Biol.">
        <title>Comparative genomics reveals high biological diversity and specific adaptations in the industrially and medically important fungal genus Aspergillus.</title>
        <authorList>
            <person name="de Vries R.P."/>
            <person name="Riley R."/>
            <person name="Wiebenga A."/>
            <person name="Aguilar-Osorio G."/>
            <person name="Amillis S."/>
            <person name="Uchima C.A."/>
            <person name="Anderluh G."/>
            <person name="Asadollahi M."/>
            <person name="Askin M."/>
            <person name="Barry K."/>
            <person name="Battaglia E."/>
            <person name="Bayram O."/>
            <person name="Benocci T."/>
            <person name="Braus-Stromeyer S.A."/>
            <person name="Caldana C."/>
            <person name="Canovas D."/>
            <person name="Cerqueira G.C."/>
            <person name="Chen F."/>
            <person name="Chen W."/>
            <person name="Choi C."/>
            <person name="Clum A."/>
            <person name="Dos Santos R.A."/>
            <person name="Damasio A.R."/>
            <person name="Diallinas G."/>
            <person name="Emri T."/>
            <person name="Fekete E."/>
            <person name="Flipphi M."/>
            <person name="Freyberg S."/>
            <person name="Gallo A."/>
            <person name="Gournas C."/>
            <person name="Habgood R."/>
            <person name="Hainaut M."/>
            <person name="Harispe M.L."/>
            <person name="Henrissat B."/>
            <person name="Hilden K.S."/>
            <person name="Hope R."/>
            <person name="Hossain A."/>
            <person name="Karabika E."/>
            <person name="Karaffa L."/>
            <person name="Karanyi Z."/>
            <person name="Krasevec N."/>
            <person name="Kuo A."/>
            <person name="Kusch H."/>
            <person name="LaButti K."/>
            <person name="Lagendijk E.L."/>
            <person name="Lapidus A."/>
            <person name="Levasseur A."/>
            <person name="Lindquist E."/>
            <person name="Lipzen A."/>
            <person name="Logrieco A.F."/>
            <person name="MacCabe A."/>
            <person name="Maekelae M.R."/>
            <person name="Malavazi I."/>
            <person name="Melin P."/>
            <person name="Meyer V."/>
            <person name="Mielnichuk N."/>
            <person name="Miskei M."/>
            <person name="Molnar A.P."/>
            <person name="Mule G."/>
            <person name="Ngan C.Y."/>
            <person name="Orejas M."/>
            <person name="Orosz E."/>
            <person name="Ouedraogo J.P."/>
            <person name="Overkamp K.M."/>
            <person name="Park H.-S."/>
            <person name="Perrone G."/>
            <person name="Piumi F."/>
            <person name="Punt P.J."/>
            <person name="Ram A.F."/>
            <person name="Ramon A."/>
            <person name="Rauscher S."/>
            <person name="Record E."/>
            <person name="Riano-Pachon D.M."/>
            <person name="Robert V."/>
            <person name="Roehrig J."/>
            <person name="Ruller R."/>
            <person name="Salamov A."/>
            <person name="Salih N.S."/>
            <person name="Samson R.A."/>
            <person name="Sandor E."/>
            <person name="Sanguinetti M."/>
            <person name="Schuetze T."/>
            <person name="Sepcic K."/>
            <person name="Shelest E."/>
            <person name="Sherlock G."/>
            <person name="Sophianopoulou V."/>
            <person name="Squina F.M."/>
            <person name="Sun H."/>
            <person name="Susca A."/>
            <person name="Todd R.B."/>
            <person name="Tsang A."/>
            <person name="Unkles S.E."/>
            <person name="van de Wiele N."/>
            <person name="van Rossen-Uffink D."/>
            <person name="Oliveira J.V."/>
            <person name="Vesth T.C."/>
            <person name="Visser J."/>
            <person name="Yu J.-H."/>
            <person name="Zhou M."/>
            <person name="Andersen M.R."/>
            <person name="Archer D.B."/>
            <person name="Baker S.E."/>
            <person name="Benoit I."/>
            <person name="Brakhage A.A."/>
            <person name="Braus G.H."/>
            <person name="Fischer R."/>
            <person name="Frisvad J.C."/>
            <person name="Goldman G.H."/>
            <person name="Houbraken J."/>
            <person name="Oakley B."/>
            <person name="Pocsi I."/>
            <person name="Scazzocchio C."/>
            <person name="Seiboth B."/>
            <person name="vanKuyk P.A."/>
            <person name="Wortman J."/>
            <person name="Dyer P.S."/>
            <person name="Grigoriev I.V."/>
        </authorList>
    </citation>
    <scope>NUCLEOTIDE SEQUENCE [LARGE SCALE GENOMIC DNA]</scope>
    <source>
        <strain evidence="12">DTO 134E9</strain>
    </source>
</reference>
<feature type="domain" description="ABC transporter" evidence="10">
    <location>
        <begin position="10"/>
        <end position="241"/>
    </location>
</feature>
<organism evidence="11 12">
    <name type="scientific">Aspergillus wentii DTO 134E9</name>
    <dbReference type="NCBI Taxonomy" id="1073089"/>
    <lineage>
        <taxon>Eukaryota</taxon>
        <taxon>Fungi</taxon>
        <taxon>Dikarya</taxon>
        <taxon>Ascomycota</taxon>
        <taxon>Pezizomycotina</taxon>
        <taxon>Eurotiomycetes</taxon>
        <taxon>Eurotiomycetidae</taxon>
        <taxon>Eurotiales</taxon>
        <taxon>Aspergillaceae</taxon>
        <taxon>Aspergillus</taxon>
        <taxon>Aspergillus subgen. Cremei</taxon>
    </lineage>
</organism>
<dbReference type="Pfam" id="PF01061">
    <property type="entry name" value="ABC2_membrane"/>
    <property type="match status" value="2"/>
</dbReference>
<dbReference type="RefSeq" id="XP_040689759.1">
    <property type="nucleotide sequence ID" value="XM_040828091.1"/>
</dbReference>
<keyword evidence="4" id="KW-0547">Nucleotide-binding</keyword>
<evidence type="ECO:0000256" key="4">
    <source>
        <dbReference type="ARBA" id="ARBA00022741"/>
    </source>
</evidence>
<keyword evidence="3 9" id="KW-0812">Transmembrane</keyword>
<evidence type="ECO:0000256" key="9">
    <source>
        <dbReference type="SAM" id="Phobius"/>
    </source>
</evidence>
<dbReference type="EMBL" id="KV878212">
    <property type="protein sequence ID" value="OJJ36083.1"/>
    <property type="molecule type" value="Genomic_DNA"/>
</dbReference>
<feature type="compositionally biased region" description="Low complexity" evidence="8">
    <location>
        <begin position="286"/>
        <end position="299"/>
    </location>
</feature>
<feature type="region of interest" description="Disordered" evidence="8">
    <location>
        <begin position="279"/>
        <end position="302"/>
    </location>
</feature>
<dbReference type="Gene3D" id="3.40.50.300">
    <property type="entry name" value="P-loop containing nucleotide triphosphate hydrolases"/>
    <property type="match status" value="2"/>
</dbReference>
<accession>A0A1L9RMH2</accession>
<dbReference type="PROSITE" id="PS00211">
    <property type="entry name" value="ABC_TRANSPORTER_1"/>
    <property type="match status" value="1"/>
</dbReference>
<feature type="transmembrane region" description="Helical" evidence="9">
    <location>
        <begin position="1073"/>
        <end position="1093"/>
    </location>
</feature>
<evidence type="ECO:0000313" key="12">
    <source>
        <dbReference type="Proteomes" id="UP000184383"/>
    </source>
</evidence>
<dbReference type="OrthoDB" id="66620at2759"/>
<keyword evidence="12" id="KW-1185">Reference proteome</keyword>
<dbReference type="InterPro" id="IPR013525">
    <property type="entry name" value="ABC2_TM"/>
</dbReference>
<feature type="transmembrane region" description="Helical" evidence="9">
    <location>
        <begin position="1043"/>
        <end position="1066"/>
    </location>
</feature>
<evidence type="ECO:0000256" key="1">
    <source>
        <dbReference type="ARBA" id="ARBA00004141"/>
    </source>
</evidence>
<evidence type="ECO:0000256" key="2">
    <source>
        <dbReference type="ARBA" id="ARBA00022448"/>
    </source>
</evidence>
<keyword evidence="6 9" id="KW-1133">Transmembrane helix</keyword>
<dbReference type="InterPro" id="IPR017871">
    <property type="entry name" value="ABC_transporter-like_CS"/>
</dbReference>
<feature type="transmembrane region" description="Helical" evidence="9">
    <location>
        <begin position="358"/>
        <end position="381"/>
    </location>
</feature>
<comment type="subcellular location">
    <subcellularLocation>
        <location evidence="1">Membrane</location>
        <topology evidence="1">Multi-pass membrane protein</topology>
    </subcellularLocation>
</comment>
<dbReference type="GO" id="GO:0016020">
    <property type="term" value="C:membrane"/>
    <property type="evidence" value="ECO:0007669"/>
    <property type="project" value="UniProtKB-SubCell"/>
</dbReference>
<sequence length="1187" mass="130940">MKIASSLTDILLKPISYERKNKESSKCILDDISLQIPKGCLTIIIGPSGGGKTTLLDIISRRLDRRSAQIEGDVFVDDGCNTAYVTQKDYLLPSLTVKETLRYTADLKLPLAHPCERTRVTEQLIVQLGLANCANTQIRRCSGGEVRRTSLGVQLLSNPSYLLCDEPTTGLDATRAYDVMKILHQLVRNGRTVVASIHTPRAEIWNLADHVVMLSQGSVLYSGGVDAVRSYFASIGFEIPFHPAEYLVDLMAVDYRSTAAKARSSERIQRLTECWKSQSPRKDEPVLSVTPSPVTPSQPGSLPHQVRVLTRRTIKTSLRDPIGVFSSLALTTTVSLITGYIFFQLDGGLQAIRSRQSALFVVTALNNGYLILMYEVFRLSIDIQSFDRERREGAVTVLGYVISRRAAKALIEDIPGCFISCAIFYFMVGFQPQASRFFIFVLIVLLLYYTTLALSLVCIAIDRRFPVATIAANLAITLQLVACGNFVQLDQIPVYTRWLKWIDPQFYGFGALLANEFTGPNPSPYGQLYDCPYSSDPADPRCKEYTGVFIMDRLGFPRNWIWKPVVVLIGFIVGLYVVAVLLLHYKRPNATTAQNSSSSSVDGGEIELLPSGSDQPDVTIQVQDYSLAILKRFRKSHSRAILQSLSTTFHPGQLNIIMGPSGSGKSTLLNAITGRIHSSFNTRNKTTGDILYNGTRCSAKDMQAISSYVLQTDYSLYPFLTVRETLYHAARLRLPGRISTKDAQNKADQILQQMGLQNCADSLVGDDTFRGISGGEMRRLSIAIQLLHDPRVLVLDEPTSGLDAFSSATIFDILAALAKEGRTIILSVHQPRSDLYRHFSNVLLLGHAGSVLYTGPGETLLHHLTQYYGGQTNPADLIMDIISGDAPHAFPHIPQPEVKASSLDSQKKQQKPLRIILPTILHRAFIGMYRRPYLVGFHLAGPIGVGIIITLFFAPLKHDYAAVQTILGLSQEFCVLYFLGMIQNTSTYPIQQKAFDDELIDRCITPEAFVLEYTLTKLPLELLSSILFGALVTAVGLTPAGKMVFISAFTAFVIINCGESIGIIMYTCISHTGLALCLISLMGFIAYTLGGVMNPTPPVVFQAFNHLSPVKYATATMTEYMLAGRRFSCANSERLDGGSCPVSEGEEVLRLYKMDGDPSYNLIGLAVCLVAYRVAAYVAVKIRAYFV</sequence>
<dbReference type="PROSITE" id="PS50893">
    <property type="entry name" value="ABC_TRANSPORTER_2"/>
    <property type="match status" value="2"/>
</dbReference>
<feature type="transmembrane region" description="Helical" evidence="9">
    <location>
        <begin position="1160"/>
        <end position="1180"/>
    </location>
</feature>
<dbReference type="InterPro" id="IPR003439">
    <property type="entry name" value="ABC_transporter-like_ATP-bd"/>
</dbReference>
<dbReference type="STRING" id="1073089.A0A1L9RMH2"/>
<keyword evidence="2" id="KW-0813">Transport</keyword>
<keyword evidence="7 9" id="KW-0472">Membrane</keyword>
<dbReference type="InterPro" id="IPR027417">
    <property type="entry name" value="P-loop_NTPase"/>
</dbReference>
<dbReference type="VEuPathDB" id="FungiDB:ASPWEDRAFT_109538"/>